<dbReference type="Proteomes" id="UP000221580">
    <property type="component" value="Unassembled WGS sequence"/>
</dbReference>
<dbReference type="AlphaFoldDB" id="A0A7Z1GMU8"/>
<reference evidence="2 3" key="1">
    <citation type="submission" date="2017-09" db="EMBL/GenBank/DDBJ databases">
        <authorList>
            <person name="DeBolt S."/>
            <person name="Huntemann M."/>
            <person name="Clum A."/>
            <person name="Pillay M."/>
            <person name="Palaniappan K."/>
            <person name="Varghese N."/>
            <person name="Mikhailova N."/>
            <person name="Stamatis D."/>
            <person name="Reddy T."/>
            <person name="Daum C."/>
            <person name="Shapiro N."/>
            <person name="Ivanova N."/>
            <person name="Kyrpides N."/>
            <person name="Woyke T."/>
        </authorList>
    </citation>
    <scope>NUCLEOTIDE SEQUENCE [LARGE SCALE GENOMIC DNA]</scope>
    <source>
        <strain evidence="2 3">A2-S9</strain>
    </source>
</reference>
<comment type="caution">
    <text evidence="2">The sequence shown here is derived from an EMBL/GenBank/DDBJ whole genome shotgun (WGS) entry which is preliminary data.</text>
</comment>
<evidence type="ECO:0000313" key="3">
    <source>
        <dbReference type="Proteomes" id="UP000221580"/>
    </source>
</evidence>
<accession>A0A7Z1GMU8</accession>
<feature type="chain" id="PRO_5031274954" evidence="1">
    <location>
        <begin position="37"/>
        <end position="208"/>
    </location>
</feature>
<sequence>MDFKGYQTPGWLSRLRRSLVTAALVITLAPVGQAPAADLKPLHFATVGEMIEDLGDYAAENGTFKLLSTEPLKIQLAPSIVPGDLPENNAREIRRAALYGVYRTLVHTDADKVTSVAVPREVNIREQTSKVLSRPSLSITVTRAQALKAAGLFLKVQSAADLVRPEQAGTIQLDNWAPKFEDAYMTDKGQIRLLEAIKAAGGDLVNNG</sequence>
<dbReference type="RefSeq" id="WP_098480570.1">
    <property type="nucleotide sequence ID" value="NZ_PDJN01000003.1"/>
</dbReference>
<reference evidence="2 3" key="2">
    <citation type="submission" date="2017-10" db="EMBL/GenBank/DDBJ databases">
        <title>Bacterial endophytes that colonize and modify switchgrass growth.</title>
        <authorList>
            <person name="Debolt S."/>
        </authorList>
    </citation>
    <scope>NUCLEOTIDE SEQUENCE [LARGE SCALE GENOMIC DNA]</scope>
    <source>
        <strain evidence="2 3">A2-S9</strain>
    </source>
</reference>
<evidence type="ECO:0000313" key="2">
    <source>
        <dbReference type="EMBL" id="PFG60235.1"/>
    </source>
</evidence>
<evidence type="ECO:0000256" key="1">
    <source>
        <dbReference type="SAM" id="SignalP"/>
    </source>
</evidence>
<protein>
    <submittedName>
        <fullName evidence="2">Uncharacterized protein</fullName>
    </submittedName>
</protein>
<proteinExistence type="predicted"/>
<keyword evidence="1" id="KW-0732">Signal</keyword>
<gene>
    <name evidence="2" type="ORF">DM05_4941</name>
</gene>
<feature type="signal peptide" evidence="1">
    <location>
        <begin position="1"/>
        <end position="36"/>
    </location>
</feature>
<organism evidence="2 3">
    <name type="scientific">Pseudomonas poae</name>
    <dbReference type="NCBI Taxonomy" id="200451"/>
    <lineage>
        <taxon>Bacteria</taxon>
        <taxon>Pseudomonadati</taxon>
        <taxon>Pseudomonadota</taxon>
        <taxon>Gammaproteobacteria</taxon>
        <taxon>Pseudomonadales</taxon>
        <taxon>Pseudomonadaceae</taxon>
        <taxon>Pseudomonas</taxon>
    </lineage>
</organism>
<name>A0A7Z1GMU8_9PSED</name>
<dbReference type="EMBL" id="PDJN01000003">
    <property type="protein sequence ID" value="PFG60235.1"/>
    <property type="molecule type" value="Genomic_DNA"/>
</dbReference>